<name>A0ABP7JSX5_9PSEU</name>
<dbReference type="InterPro" id="IPR000792">
    <property type="entry name" value="Tscrpt_reg_LuxR_C"/>
</dbReference>
<sequence length="116" mass="12498">MDEQLGAATAGAIRKDHAGVTLPDAVRLGLDLVVRQSGRGRPAPPREPRVPESPLTGREREIAVLIARGLSNKAIADRLTISPRTVDGHVERMLRKLDFTSRTQIASWVAASSAAR</sequence>
<dbReference type="PROSITE" id="PS50043">
    <property type="entry name" value="HTH_LUXR_2"/>
    <property type="match status" value="1"/>
</dbReference>
<evidence type="ECO:0000256" key="4">
    <source>
        <dbReference type="SAM" id="MobiDB-lite"/>
    </source>
</evidence>
<keyword evidence="1" id="KW-0805">Transcription regulation</keyword>
<evidence type="ECO:0000259" key="5">
    <source>
        <dbReference type="PROSITE" id="PS50043"/>
    </source>
</evidence>
<reference evidence="7" key="1">
    <citation type="journal article" date="2019" name="Int. J. Syst. Evol. Microbiol.">
        <title>The Global Catalogue of Microorganisms (GCM) 10K type strain sequencing project: providing services to taxonomists for standard genome sequencing and annotation.</title>
        <authorList>
            <consortium name="The Broad Institute Genomics Platform"/>
            <consortium name="The Broad Institute Genome Sequencing Center for Infectious Disease"/>
            <person name="Wu L."/>
            <person name="Ma J."/>
        </authorList>
    </citation>
    <scope>NUCLEOTIDE SEQUENCE [LARGE SCALE GENOMIC DNA]</scope>
    <source>
        <strain evidence="7">JCM 17017</strain>
    </source>
</reference>
<dbReference type="InterPro" id="IPR036388">
    <property type="entry name" value="WH-like_DNA-bd_sf"/>
</dbReference>
<evidence type="ECO:0000256" key="1">
    <source>
        <dbReference type="ARBA" id="ARBA00023015"/>
    </source>
</evidence>
<organism evidence="6 7">
    <name type="scientific">Amycolatopsis tucumanensis</name>
    <dbReference type="NCBI Taxonomy" id="401106"/>
    <lineage>
        <taxon>Bacteria</taxon>
        <taxon>Bacillati</taxon>
        <taxon>Actinomycetota</taxon>
        <taxon>Actinomycetes</taxon>
        <taxon>Pseudonocardiales</taxon>
        <taxon>Pseudonocardiaceae</taxon>
        <taxon>Amycolatopsis</taxon>
    </lineage>
</organism>
<evidence type="ECO:0000313" key="6">
    <source>
        <dbReference type="EMBL" id="GAA3853615.1"/>
    </source>
</evidence>
<dbReference type="PROSITE" id="PS00622">
    <property type="entry name" value="HTH_LUXR_1"/>
    <property type="match status" value="1"/>
</dbReference>
<feature type="region of interest" description="Disordered" evidence="4">
    <location>
        <begin position="36"/>
        <end position="56"/>
    </location>
</feature>
<dbReference type="SUPFAM" id="SSF46894">
    <property type="entry name" value="C-terminal effector domain of the bipartite response regulators"/>
    <property type="match status" value="1"/>
</dbReference>
<comment type="caution">
    <text evidence="6">The sequence shown here is derived from an EMBL/GenBank/DDBJ whole genome shotgun (WGS) entry which is preliminary data.</text>
</comment>
<keyword evidence="2" id="KW-0238">DNA-binding</keyword>
<evidence type="ECO:0000256" key="2">
    <source>
        <dbReference type="ARBA" id="ARBA00023125"/>
    </source>
</evidence>
<gene>
    <name evidence="6" type="ORF">GCM10022380_84400</name>
</gene>
<feature type="domain" description="HTH luxR-type" evidence="5">
    <location>
        <begin position="48"/>
        <end position="113"/>
    </location>
</feature>
<dbReference type="PRINTS" id="PR00038">
    <property type="entry name" value="HTHLUXR"/>
</dbReference>
<dbReference type="EMBL" id="BAABCM010000022">
    <property type="protein sequence ID" value="GAA3853615.1"/>
    <property type="molecule type" value="Genomic_DNA"/>
</dbReference>
<dbReference type="InterPro" id="IPR016032">
    <property type="entry name" value="Sig_transdc_resp-reg_C-effctor"/>
</dbReference>
<accession>A0ABP7JSX5</accession>
<dbReference type="Pfam" id="PF00196">
    <property type="entry name" value="GerE"/>
    <property type="match status" value="1"/>
</dbReference>
<dbReference type="Gene3D" id="1.10.10.10">
    <property type="entry name" value="Winged helix-like DNA-binding domain superfamily/Winged helix DNA-binding domain"/>
    <property type="match status" value="1"/>
</dbReference>
<dbReference type="PANTHER" id="PTHR44688:SF16">
    <property type="entry name" value="DNA-BINDING TRANSCRIPTIONAL ACTIVATOR DEVR_DOSR"/>
    <property type="match status" value="1"/>
</dbReference>
<keyword evidence="3" id="KW-0804">Transcription</keyword>
<keyword evidence="7" id="KW-1185">Reference proteome</keyword>
<dbReference type="PANTHER" id="PTHR44688">
    <property type="entry name" value="DNA-BINDING TRANSCRIPTIONAL ACTIVATOR DEVR_DOSR"/>
    <property type="match status" value="1"/>
</dbReference>
<evidence type="ECO:0000313" key="7">
    <source>
        <dbReference type="Proteomes" id="UP001501624"/>
    </source>
</evidence>
<evidence type="ECO:0000256" key="3">
    <source>
        <dbReference type="ARBA" id="ARBA00023163"/>
    </source>
</evidence>
<dbReference type="Proteomes" id="UP001501624">
    <property type="component" value="Unassembled WGS sequence"/>
</dbReference>
<protein>
    <recommendedName>
        <fullName evidence="5">HTH luxR-type domain-containing protein</fullName>
    </recommendedName>
</protein>
<dbReference type="SMART" id="SM00421">
    <property type="entry name" value="HTH_LUXR"/>
    <property type="match status" value="1"/>
</dbReference>
<dbReference type="CDD" id="cd06170">
    <property type="entry name" value="LuxR_C_like"/>
    <property type="match status" value="1"/>
</dbReference>
<proteinExistence type="predicted"/>